<organism evidence="16 17">
    <name type="scientific">Diacronema lutheri</name>
    <name type="common">Unicellular marine alga</name>
    <name type="synonym">Monochrysis lutheri</name>
    <dbReference type="NCBI Taxonomy" id="2081491"/>
    <lineage>
        <taxon>Eukaryota</taxon>
        <taxon>Haptista</taxon>
        <taxon>Haptophyta</taxon>
        <taxon>Pavlovophyceae</taxon>
        <taxon>Pavlovales</taxon>
        <taxon>Pavlovaceae</taxon>
        <taxon>Diacronema</taxon>
    </lineage>
</organism>
<evidence type="ECO:0000256" key="15">
    <source>
        <dbReference type="SAM" id="Phobius"/>
    </source>
</evidence>
<evidence type="ECO:0000256" key="7">
    <source>
        <dbReference type="ARBA" id="ARBA00022824"/>
    </source>
</evidence>
<feature type="transmembrane region" description="Helical" evidence="15">
    <location>
        <begin position="6"/>
        <end position="29"/>
    </location>
</feature>
<keyword evidence="5" id="KW-0107">Calcium channel</keyword>
<protein>
    <recommendedName>
        <fullName evidence="18">Calcium load-activated calcium channel</fullName>
    </recommendedName>
</protein>
<name>A0A8J5XSQ3_DIALT</name>
<keyword evidence="8" id="KW-0106">Calcium</keyword>
<keyword evidence="11" id="KW-0406">Ion transport</keyword>
<comment type="caution">
    <text evidence="16">The sequence shown here is derived from an EMBL/GenBank/DDBJ whole genome shotgun (WGS) entry which is preliminary data.</text>
</comment>
<keyword evidence="12 15" id="KW-0472">Membrane</keyword>
<dbReference type="Pfam" id="PF01956">
    <property type="entry name" value="EMC3_TMCO1"/>
    <property type="match status" value="1"/>
</dbReference>
<evidence type="ECO:0000256" key="2">
    <source>
        <dbReference type="ARBA" id="ARBA00006537"/>
    </source>
</evidence>
<accession>A0A8J5XSQ3</accession>
<evidence type="ECO:0000256" key="3">
    <source>
        <dbReference type="ARBA" id="ARBA00022448"/>
    </source>
</evidence>
<evidence type="ECO:0000256" key="9">
    <source>
        <dbReference type="ARBA" id="ARBA00022989"/>
    </source>
</evidence>
<keyword evidence="9 15" id="KW-1133">Transmembrane helix</keyword>
<dbReference type="InterPro" id="IPR002809">
    <property type="entry name" value="EMC3/TMCO1"/>
</dbReference>
<dbReference type="Proteomes" id="UP000751190">
    <property type="component" value="Unassembled WGS sequence"/>
</dbReference>
<evidence type="ECO:0000256" key="12">
    <source>
        <dbReference type="ARBA" id="ARBA00023136"/>
    </source>
</evidence>
<evidence type="ECO:0000256" key="14">
    <source>
        <dbReference type="SAM" id="MobiDB-lite"/>
    </source>
</evidence>
<dbReference type="PANTHER" id="PTHR20917:SF0">
    <property type="entry name" value="CALCIUM LOAD-ACTIVATED CALCIUM CHANNEL"/>
    <property type="match status" value="1"/>
</dbReference>
<evidence type="ECO:0000313" key="16">
    <source>
        <dbReference type="EMBL" id="KAG8469814.1"/>
    </source>
</evidence>
<evidence type="ECO:0000313" key="17">
    <source>
        <dbReference type="Proteomes" id="UP000751190"/>
    </source>
</evidence>
<comment type="subcellular location">
    <subcellularLocation>
        <location evidence="1">Endoplasmic reticulum membrane</location>
        <topology evidence="1">Multi-pass membrane protein</topology>
    </subcellularLocation>
</comment>
<sequence length="204" mass="22884">MFPTSAVGVVAAALAGAIICEGIAWRLVYSTAEYVRLRQRIDGTKKRMERERGKHTEKDGAKKDEGKKDEGKKEEGKKDDGRKIKRVIGRVEADLRILDSDMRQLYNRSALHTLALMVAVYWAVSSHYAGAAVATLPFTPYVAFDFAERPKPTDCSVFFLFVLCSMTFRPNLQKMLGFAPPKSLAQLQMAHEQANYAASHLTRR</sequence>
<comment type="similarity">
    <text evidence="2">Belongs to the TMCO1 family.</text>
</comment>
<evidence type="ECO:0000256" key="10">
    <source>
        <dbReference type="ARBA" id="ARBA00023054"/>
    </source>
</evidence>
<evidence type="ECO:0000256" key="4">
    <source>
        <dbReference type="ARBA" id="ARBA00022568"/>
    </source>
</evidence>
<dbReference type="InterPro" id="IPR008559">
    <property type="entry name" value="TMCO1"/>
</dbReference>
<proteinExistence type="inferred from homology"/>
<evidence type="ECO:0000256" key="5">
    <source>
        <dbReference type="ARBA" id="ARBA00022673"/>
    </source>
</evidence>
<evidence type="ECO:0000256" key="8">
    <source>
        <dbReference type="ARBA" id="ARBA00022837"/>
    </source>
</evidence>
<keyword evidence="6 15" id="KW-0812">Transmembrane</keyword>
<keyword evidence="10" id="KW-0175">Coiled coil</keyword>
<reference evidence="16" key="1">
    <citation type="submission" date="2021-05" db="EMBL/GenBank/DDBJ databases">
        <title>The genome of the haptophyte Pavlova lutheri (Diacronema luteri, Pavlovales) - a model for lipid biosynthesis in eukaryotic algae.</title>
        <authorList>
            <person name="Hulatt C.J."/>
            <person name="Posewitz M.C."/>
        </authorList>
    </citation>
    <scope>NUCLEOTIDE SEQUENCE</scope>
    <source>
        <strain evidence="16">NIVA-4/92</strain>
    </source>
</reference>
<dbReference type="GO" id="GO:0005262">
    <property type="term" value="F:calcium channel activity"/>
    <property type="evidence" value="ECO:0007669"/>
    <property type="project" value="UniProtKB-KW"/>
</dbReference>
<gene>
    <name evidence="16" type="ORF">KFE25_006269</name>
</gene>
<dbReference type="SMART" id="SM01415">
    <property type="entry name" value="DUF106"/>
    <property type="match status" value="1"/>
</dbReference>
<keyword evidence="13" id="KW-0407">Ion channel</keyword>
<keyword evidence="3" id="KW-0813">Transport</keyword>
<keyword evidence="17" id="KW-1185">Reference proteome</keyword>
<dbReference type="GO" id="GO:0005789">
    <property type="term" value="C:endoplasmic reticulum membrane"/>
    <property type="evidence" value="ECO:0007669"/>
    <property type="project" value="UniProtKB-SubCell"/>
</dbReference>
<dbReference type="AlphaFoldDB" id="A0A8J5XSQ3"/>
<evidence type="ECO:0000256" key="13">
    <source>
        <dbReference type="ARBA" id="ARBA00023303"/>
    </source>
</evidence>
<evidence type="ECO:0008006" key="18">
    <source>
        <dbReference type="Google" id="ProtNLM"/>
    </source>
</evidence>
<evidence type="ECO:0000256" key="6">
    <source>
        <dbReference type="ARBA" id="ARBA00022692"/>
    </source>
</evidence>
<keyword evidence="7" id="KW-0256">Endoplasmic reticulum</keyword>
<dbReference type="GO" id="GO:0032469">
    <property type="term" value="P:endoplasmic reticulum calcium ion homeostasis"/>
    <property type="evidence" value="ECO:0007669"/>
    <property type="project" value="InterPro"/>
</dbReference>
<keyword evidence="4" id="KW-0109">Calcium transport</keyword>
<feature type="region of interest" description="Disordered" evidence="14">
    <location>
        <begin position="46"/>
        <end position="81"/>
    </location>
</feature>
<evidence type="ECO:0000256" key="11">
    <source>
        <dbReference type="ARBA" id="ARBA00023065"/>
    </source>
</evidence>
<dbReference type="OrthoDB" id="342726at2759"/>
<evidence type="ECO:0000256" key="1">
    <source>
        <dbReference type="ARBA" id="ARBA00004477"/>
    </source>
</evidence>
<dbReference type="EMBL" id="JAGTXO010000002">
    <property type="protein sequence ID" value="KAG8469814.1"/>
    <property type="molecule type" value="Genomic_DNA"/>
</dbReference>
<dbReference type="PANTHER" id="PTHR20917">
    <property type="entry name" value="PNAS-RELATED"/>
    <property type="match status" value="1"/>
</dbReference>